<evidence type="ECO:0000256" key="3">
    <source>
        <dbReference type="PROSITE-ProRule" id="PRU00169"/>
    </source>
</evidence>
<evidence type="ECO:0000259" key="5">
    <source>
        <dbReference type="PROSITE" id="PS50110"/>
    </source>
</evidence>
<keyword evidence="1 3" id="KW-0597">Phosphoprotein</keyword>
<dbReference type="GO" id="GO:0006355">
    <property type="term" value="P:regulation of DNA-templated transcription"/>
    <property type="evidence" value="ECO:0007669"/>
    <property type="project" value="InterPro"/>
</dbReference>
<sequence length="212" mass="22752">MSRSIAPTPIRLILVDDHVVLRAGLANVLSFEPGMQVVAQGDSGEAAVELWRKHRPDVMLLDLCMPGIDGVETLQRLRQEFPTARVLILTSSEAPEEVRHALAAGACGFVTKTIHPAELMAAIRQVHAGGNVIGQAVAAHLAMEQQGGSISRRELETLGFVRQGFTNAEIGRLMGVSENTAKAHVRALLTKLQAADRAEAVARGFERGLLKA</sequence>
<name>A0A4Q1C378_9BACT</name>
<dbReference type="Pfam" id="PF00072">
    <property type="entry name" value="Response_reg"/>
    <property type="match status" value="1"/>
</dbReference>
<evidence type="ECO:0000313" key="7">
    <source>
        <dbReference type="Proteomes" id="UP000290218"/>
    </source>
</evidence>
<dbReference type="SMART" id="SM00448">
    <property type="entry name" value="REC"/>
    <property type="match status" value="1"/>
</dbReference>
<dbReference type="SUPFAM" id="SSF52172">
    <property type="entry name" value="CheY-like"/>
    <property type="match status" value="1"/>
</dbReference>
<dbReference type="PROSITE" id="PS50110">
    <property type="entry name" value="RESPONSE_REGULATORY"/>
    <property type="match status" value="1"/>
</dbReference>
<dbReference type="Gene3D" id="3.40.50.2300">
    <property type="match status" value="1"/>
</dbReference>
<evidence type="ECO:0000256" key="1">
    <source>
        <dbReference type="ARBA" id="ARBA00022553"/>
    </source>
</evidence>
<evidence type="ECO:0000256" key="2">
    <source>
        <dbReference type="ARBA" id="ARBA00023125"/>
    </source>
</evidence>
<dbReference type="SUPFAM" id="SSF46894">
    <property type="entry name" value="C-terminal effector domain of the bipartite response regulators"/>
    <property type="match status" value="1"/>
</dbReference>
<dbReference type="InterPro" id="IPR039420">
    <property type="entry name" value="WalR-like"/>
</dbReference>
<reference evidence="6 7" key="1">
    <citation type="submission" date="2019-01" db="EMBL/GenBank/DDBJ databases">
        <title>Lacunisphaera sp. strain TWA-58.</title>
        <authorList>
            <person name="Chen W.-M."/>
        </authorList>
    </citation>
    <scope>NUCLEOTIDE SEQUENCE [LARGE SCALE GENOMIC DNA]</scope>
    <source>
        <strain evidence="6 7">TWA-58</strain>
    </source>
</reference>
<dbReference type="RefSeq" id="WP_129048372.1">
    <property type="nucleotide sequence ID" value="NZ_SDHX01000002.1"/>
</dbReference>
<dbReference type="PRINTS" id="PR00038">
    <property type="entry name" value="HTHLUXR"/>
</dbReference>
<evidence type="ECO:0000313" key="6">
    <source>
        <dbReference type="EMBL" id="RXK52780.1"/>
    </source>
</evidence>
<dbReference type="EMBL" id="SDHX01000002">
    <property type="protein sequence ID" value="RXK52780.1"/>
    <property type="molecule type" value="Genomic_DNA"/>
</dbReference>
<dbReference type="PROSITE" id="PS50043">
    <property type="entry name" value="HTH_LUXR_2"/>
    <property type="match status" value="1"/>
</dbReference>
<accession>A0A4Q1C378</accession>
<dbReference type="Pfam" id="PF00196">
    <property type="entry name" value="GerE"/>
    <property type="match status" value="1"/>
</dbReference>
<keyword evidence="7" id="KW-1185">Reference proteome</keyword>
<dbReference type="InterPro" id="IPR000792">
    <property type="entry name" value="Tscrpt_reg_LuxR_C"/>
</dbReference>
<dbReference type="GO" id="GO:0000160">
    <property type="term" value="P:phosphorelay signal transduction system"/>
    <property type="evidence" value="ECO:0007669"/>
    <property type="project" value="InterPro"/>
</dbReference>
<dbReference type="CDD" id="cd06170">
    <property type="entry name" value="LuxR_C_like"/>
    <property type="match status" value="1"/>
</dbReference>
<feature type="domain" description="HTH luxR-type" evidence="4">
    <location>
        <begin position="143"/>
        <end position="208"/>
    </location>
</feature>
<comment type="caution">
    <text evidence="6">The sequence shown here is derived from an EMBL/GenBank/DDBJ whole genome shotgun (WGS) entry which is preliminary data.</text>
</comment>
<evidence type="ECO:0000259" key="4">
    <source>
        <dbReference type="PROSITE" id="PS50043"/>
    </source>
</evidence>
<dbReference type="PANTHER" id="PTHR43214:SF43">
    <property type="entry name" value="TWO-COMPONENT RESPONSE REGULATOR"/>
    <property type="match status" value="1"/>
</dbReference>
<protein>
    <submittedName>
        <fullName evidence="6">Response regulator transcription factor</fullName>
    </submittedName>
</protein>
<organism evidence="6 7">
    <name type="scientific">Oleiharenicola lentus</name>
    <dbReference type="NCBI Taxonomy" id="2508720"/>
    <lineage>
        <taxon>Bacteria</taxon>
        <taxon>Pseudomonadati</taxon>
        <taxon>Verrucomicrobiota</taxon>
        <taxon>Opitutia</taxon>
        <taxon>Opitutales</taxon>
        <taxon>Opitutaceae</taxon>
        <taxon>Oleiharenicola</taxon>
    </lineage>
</organism>
<dbReference type="InterPro" id="IPR058245">
    <property type="entry name" value="NreC/VraR/RcsB-like_REC"/>
</dbReference>
<dbReference type="OrthoDB" id="9759232at2"/>
<dbReference type="CDD" id="cd17535">
    <property type="entry name" value="REC_NarL-like"/>
    <property type="match status" value="1"/>
</dbReference>
<dbReference type="GO" id="GO:0003677">
    <property type="term" value="F:DNA binding"/>
    <property type="evidence" value="ECO:0007669"/>
    <property type="project" value="UniProtKB-KW"/>
</dbReference>
<feature type="domain" description="Response regulatory" evidence="5">
    <location>
        <begin position="11"/>
        <end position="127"/>
    </location>
</feature>
<dbReference type="Proteomes" id="UP000290218">
    <property type="component" value="Unassembled WGS sequence"/>
</dbReference>
<proteinExistence type="predicted"/>
<dbReference type="AlphaFoldDB" id="A0A4Q1C378"/>
<dbReference type="SMART" id="SM00421">
    <property type="entry name" value="HTH_LUXR"/>
    <property type="match status" value="1"/>
</dbReference>
<dbReference type="InterPro" id="IPR016032">
    <property type="entry name" value="Sig_transdc_resp-reg_C-effctor"/>
</dbReference>
<keyword evidence="2" id="KW-0238">DNA-binding</keyword>
<gene>
    <name evidence="6" type="ORF">ESB00_13745</name>
</gene>
<dbReference type="InterPro" id="IPR011006">
    <property type="entry name" value="CheY-like_superfamily"/>
</dbReference>
<dbReference type="InterPro" id="IPR001789">
    <property type="entry name" value="Sig_transdc_resp-reg_receiver"/>
</dbReference>
<dbReference type="PANTHER" id="PTHR43214">
    <property type="entry name" value="TWO-COMPONENT RESPONSE REGULATOR"/>
    <property type="match status" value="1"/>
</dbReference>
<feature type="modified residue" description="4-aspartylphosphate" evidence="3">
    <location>
        <position position="62"/>
    </location>
</feature>